<protein>
    <submittedName>
        <fullName evidence="6">Response regulator</fullName>
    </submittedName>
</protein>
<dbReference type="Gene3D" id="6.10.250.690">
    <property type="match status" value="1"/>
</dbReference>
<comment type="caution">
    <text evidence="6">The sequence shown here is derived from an EMBL/GenBank/DDBJ whole genome shotgun (WGS) entry which is preliminary data.</text>
</comment>
<keyword evidence="2" id="KW-0597">Phosphoprotein</keyword>
<dbReference type="InterPro" id="IPR036388">
    <property type="entry name" value="WH-like_DNA-bd_sf"/>
</dbReference>
<feature type="modified residue" description="4-aspartylphosphate" evidence="2">
    <location>
        <position position="52"/>
    </location>
</feature>
<feature type="domain" description="OmpR/PhoB-type" evidence="5">
    <location>
        <begin position="130"/>
        <end position="233"/>
    </location>
</feature>
<dbReference type="SUPFAM" id="SSF52172">
    <property type="entry name" value="CheY-like"/>
    <property type="match status" value="1"/>
</dbReference>
<dbReference type="RefSeq" id="WP_380697132.1">
    <property type="nucleotide sequence ID" value="NZ_JBHRYR010000003.1"/>
</dbReference>
<evidence type="ECO:0000259" key="4">
    <source>
        <dbReference type="PROSITE" id="PS50110"/>
    </source>
</evidence>
<feature type="domain" description="Response regulatory" evidence="4">
    <location>
        <begin position="3"/>
        <end position="124"/>
    </location>
</feature>
<evidence type="ECO:0000256" key="3">
    <source>
        <dbReference type="PROSITE-ProRule" id="PRU01091"/>
    </source>
</evidence>
<evidence type="ECO:0000259" key="5">
    <source>
        <dbReference type="PROSITE" id="PS51755"/>
    </source>
</evidence>
<dbReference type="Pfam" id="PF00072">
    <property type="entry name" value="Response_reg"/>
    <property type="match status" value="1"/>
</dbReference>
<organism evidence="6 7">
    <name type="scientific">Saccharospirillum mangrovi</name>
    <dbReference type="NCBI Taxonomy" id="2161747"/>
    <lineage>
        <taxon>Bacteria</taxon>
        <taxon>Pseudomonadati</taxon>
        <taxon>Pseudomonadota</taxon>
        <taxon>Gammaproteobacteria</taxon>
        <taxon>Oceanospirillales</taxon>
        <taxon>Saccharospirillaceae</taxon>
        <taxon>Saccharospirillum</taxon>
    </lineage>
</organism>
<dbReference type="InterPro" id="IPR001789">
    <property type="entry name" value="Sig_transdc_resp-reg_receiver"/>
</dbReference>
<dbReference type="InterPro" id="IPR011006">
    <property type="entry name" value="CheY-like_superfamily"/>
</dbReference>
<dbReference type="PROSITE" id="PS51755">
    <property type="entry name" value="OMPR_PHOB"/>
    <property type="match status" value="1"/>
</dbReference>
<dbReference type="CDD" id="cd00383">
    <property type="entry name" value="trans_reg_C"/>
    <property type="match status" value="1"/>
</dbReference>
<dbReference type="PANTHER" id="PTHR48111">
    <property type="entry name" value="REGULATOR OF RPOS"/>
    <property type="match status" value="1"/>
</dbReference>
<dbReference type="SMART" id="SM00862">
    <property type="entry name" value="Trans_reg_C"/>
    <property type="match status" value="1"/>
</dbReference>
<evidence type="ECO:0000256" key="1">
    <source>
        <dbReference type="ARBA" id="ARBA00023125"/>
    </source>
</evidence>
<dbReference type="Proteomes" id="UP001595617">
    <property type="component" value="Unassembled WGS sequence"/>
</dbReference>
<keyword evidence="1 3" id="KW-0238">DNA-binding</keyword>
<keyword evidence="7" id="KW-1185">Reference proteome</keyword>
<dbReference type="InterPro" id="IPR039420">
    <property type="entry name" value="WalR-like"/>
</dbReference>
<name>A0ABV7ZZX8_9GAMM</name>
<reference evidence="7" key="1">
    <citation type="journal article" date="2019" name="Int. J. Syst. Evol. Microbiol.">
        <title>The Global Catalogue of Microorganisms (GCM) 10K type strain sequencing project: providing services to taxonomists for standard genome sequencing and annotation.</title>
        <authorList>
            <consortium name="The Broad Institute Genomics Platform"/>
            <consortium name="The Broad Institute Genome Sequencing Center for Infectious Disease"/>
            <person name="Wu L."/>
            <person name="Ma J."/>
        </authorList>
    </citation>
    <scope>NUCLEOTIDE SEQUENCE [LARGE SCALE GENOMIC DNA]</scope>
    <source>
        <strain evidence="7">IBRC 10765</strain>
    </source>
</reference>
<dbReference type="PROSITE" id="PS50110">
    <property type="entry name" value="RESPONSE_REGULATORY"/>
    <property type="match status" value="1"/>
</dbReference>
<gene>
    <name evidence="6" type="ORF">ACFOOG_12805</name>
</gene>
<evidence type="ECO:0000313" key="7">
    <source>
        <dbReference type="Proteomes" id="UP001595617"/>
    </source>
</evidence>
<accession>A0ABV7ZZX8</accession>
<dbReference type="Pfam" id="PF00486">
    <property type="entry name" value="Trans_reg_C"/>
    <property type="match status" value="1"/>
</dbReference>
<evidence type="ECO:0000313" key="6">
    <source>
        <dbReference type="EMBL" id="MFC3853716.1"/>
    </source>
</evidence>
<dbReference type="Gene3D" id="1.10.10.10">
    <property type="entry name" value="Winged helix-like DNA-binding domain superfamily/Winged helix DNA-binding domain"/>
    <property type="match status" value="1"/>
</dbReference>
<dbReference type="Gene3D" id="3.40.50.2300">
    <property type="match status" value="1"/>
</dbReference>
<dbReference type="SMART" id="SM00448">
    <property type="entry name" value="REC"/>
    <property type="match status" value="1"/>
</dbReference>
<feature type="DNA-binding region" description="OmpR/PhoB-type" evidence="3">
    <location>
        <begin position="130"/>
        <end position="233"/>
    </location>
</feature>
<sequence length="235" mass="26825">MAHILIVEDEPKLAQVLSDYLRRDGFDTHICGDGADVMPWLAEHATDLVILDLMLPNIDGMTLCRQIRQQHQPHSRTLHQTPIIMTTARVEEIDRLLGLELGADDYVCKPYSPREIVARVKAVLRRTALTAEVSTAPFSLDLVVEPNHNLLRVGERRVELTAVEMRLLQVMVGSPGRIFTREQLMDQAYPDRRLVNDRTIDSHIKNLRRKLNALNAEHQYVRSVYGAGYKYEPTP</sequence>
<dbReference type="PANTHER" id="PTHR48111:SF59">
    <property type="entry name" value="TRANSCRIPTIONAL REGULATORY PROTEIN BAER"/>
    <property type="match status" value="1"/>
</dbReference>
<dbReference type="SUPFAM" id="SSF46894">
    <property type="entry name" value="C-terminal effector domain of the bipartite response regulators"/>
    <property type="match status" value="1"/>
</dbReference>
<dbReference type="EMBL" id="JBHRYR010000003">
    <property type="protein sequence ID" value="MFC3853716.1"/>
    <property type="molecule type" value="Genomic_DNA"/>
</dbReference>
<evidence type="ECO:0000256" key="2">
    <source>
        <dbReference type="PROSITE-ProRule" id="PRU00169"/>
    </source>
</evidence>
<proteinExistence type="predicted"/>
<dbReference type="InterPro" id="IPR016032">
    <property type="entry name" value="Sig_transdc_resp-reg_C-effctor"/>
</dbReference>
<dbReference type="InterPro" id="IPR001867">
    <property type="entry name" value="OmpR/PhoB-type_DNA-bd"/>
</dbReference>